<name>A0ABW1XHW2_9ALTE</name>
<dbReference type="RefSeq" id="WP_131257079.1">
    <property type="nucleotide sequence ID" value="NZ_JBHSUS010000001.1"/>
</dbReference>
<comment type="caution">
    <text evidence="3">The sequence shown here is derived from an EMBL/GenBank/DDBJ whole genome shotgun (WGS) entry which is preliminary data.</text>
</comment>
<evidence type="ECO:0000256" key="2">
    <source>
        <dbReference type="SAM" id="SignalP"/>
    </source>
</evidence>
<accession>A0ABW1XHW2</accession>
<dbReference type="Gene3D" id="2.60.40.10">
    <property type="entry name" value="Immunoglobulins"/>
    <property type="match status" value="1"/>
</dbReference>
<dbReference type="EMBL" id="JBHSUS010000001">
    <property type="protein sequence ID" value="MFC6439644.1"/>
    <property type="molecule type" value="Genomic_DNA"/>
</dbReference>
<gene>
    <name evidence="3" type="ORF">ACFP85_05695</name>
</gene>
<feature type="signal peptide" evidence="2">
    <location>
        <begin position="1"/>
        <end position="18"/>
    </location>
</feature>
<evidence type="ECO:0000313" key="4">
    <source>
        <dbReference type="Proteomes" id="UP001596364"/>
    </source>
</evidence>
<evidence type="ECO:0000256" key="1">
    <source>
        <dbReference type="SAM" id="MobiDB-lite"/>
    </source>
</evidence>
<feature type="chain" id="PRO_5045928677" evidence="2">
    <location>
        <begin position="19"/>
        <end position="783"/>
    </location>
</feature>
<dbReference type="InterPro" id="IPR013783">
    <property type="entry name" value="Ig-like_fold"/>
</dbReference>
<keyword evidence="4" id="KW-1185">Reference proteome</keyword>
<dbReference type="InterPro" id="IPR024079">
    <property type="entry name" value="MetalloPept_cat_dom_sf"/>
</dbReference>
<organism evidence="3 4">
    <name type="scientific">Pseudobowmanella zhangzhouensis</name>
    <dbReference type="NCBI Taxonomy" id="1537679"/>
    <lineage>
        <taxon>Bacteria</taxon>
        <taxon>Pseudomonadati</taxon>
        <taxon>Pseudomonadota</taxon>
        <taxon>Gammaproteobacteria</taxon>
        <taxon>Alteromonadales</taxon>
        <taxon>Alteromonadaceae</taxon>
    </lineage>
</organism>
<dbReference type="Gene3D" id="3.40.390.10">
    <property type="entry name" value="Collagenase (Catalytic Domain)"/>
    <property type="match status" value="1"/>
</dbReference>
<protein>
    <submittedName>
        <fullName evidence="3">Reprolysin-like metallopeptidase</fullName>
    </submittedName>
</protein>
<sequence length="783" mass="84100">MRCLLGITLLFASQLSLAATSPWQALAAKNTQSHHYTLDSAQMSQQLREGQVALPDLQQAMLTFKVRESQVFAPDLAARYPHIQTYELLDANDRVVGSLELSHQRLRAQYRTDNGIVWMTPDTDRYQLSAKTRAEHYQELTPRIVEQSVKPAAKANARPNDGIRRYRIAFATTGEYFAKFGSTDAVLAEFATILNRLNPLFRREMSAEFELIADAEKGIFTDAATDPFENSIDSDIDIIDTALANAGVPVSSYDIAHLLGTFGGGLAYVGLVCNDTYKALAGTGSDNPRGEQFYIDYLAHEIGHQFGAEHTFNAQETGDSNCSSGQRSGNTAWEPGSGSTIMSYAGICDAQNIQNSVDDYFHYGSILQYYAALDSRQAGQCGETIVNGNQVPEIESMADYVIPANSPFVLTGTATDADGDTLSYQWEQYDTGAATTTLTQMNSDNGSNPLFRSLPASAEATRYFPALSSVISGSLSRGEVYPTTARNMNFRFVVRDGQGGMSAEPVVVRTVTTASPIEITSPAAASKWQVGKSASIRWQTGGTQLAPVSCGFVDILLSTDNGVSFPSILASATPNDGEHQLTATPNRVTSSARLMLKCADNIFYSVSAQPFAIEAATATVTPSSGGGGGALGLLGLLSVLAVFLRRYPSMTALFGVLALTGCQSSVADTGTKNHQIASPTASGVELGDAENPYDVLWQSPEQAALIAIARGDLRLWKIARREGGLPGIDVQDASLLLQTCGTRTLPISGDTLRIGEKNNRSAMLDYAKRYNATVKPHCAAKAK</sequence>
<dbReference type="Proteomes" id="UP001596364">
    <property type="component" value="Unassembled WGS sequence"/>
</dbReference>
<dbReference type="SUPFAM" id="SSF55486">
    <property type="entry name" value="Metalloproteases ('zincins'), catalytic domain"/>
    <property type="match status" value="1"/>
</dbReference>
<feature type="region of interest" description="Disordered" evidence="1">
    <location>
        <begin position="314"/>
        <end position="333"/>
    </location>
</feature>
<dbReference type="Pfam" id="PF13583">
    <property type="entry name" value="Reprolysin_4"/>
    <property type="match status" value="1"/>
</dbReference>
<reference evidence="4" key="1">
    <citation type="journal article" date="2019" name="Int. J. Syst. Evol. Microbiol.">
        <title>The Global Catalogue of Microorganisms (GCM) 10K type strain sequencing project: providing services to taxonomists for standard genome sequencing and annotation.</title>
        <authorList>
            <consortium name="The Broad Institute Genomics Platform"/>
            <consortium name="The Broad Institute Genome Sequencing Center for Infectious Disease"/>
            <person name="Wu L."/>
            <person name="Ma J."/>
        </authorList>
    </citation>
    <scope>NUCLEOTIDE SEQUENCE [LARGE SCALE GENOMIC DNA]</scope>
    <source>
        <strain evidence="4">CGMCC 1.16031</strain>
    </source>
</reference>
<keyword evidence="2" id="KW-0732">Signal</keyword>
<proteinExistence type="predicted"/>
<evidence type="ECO:0000313" key="3">
    <source>
        <dbReference type="EMBL" id="MFC6439644.1"/>
    </source>
</evidence>